<organism evidence="1 2">
    <name type="scientific">Psilocybe cf. subviscida</name>
    <dbReference type="NCBI Taxonomy" id="2480587"/>
    <lineage>
        <taxon>Eukaryota</taxon>
        <taxon>Fungi</taxon>
        <taxon>Dikarya</taxon>
        <taxon>Basidiomycota</taxon>
        <taxon>Agaricomycotina</taxon>
        <taxon>Agaricomycetes</taxon>
        <taxon>Agaricomycetidae</taxon>
        <taxon>Agaricales</taxon>
        <taxon>Agaricineae</taxon>
        <taxon>Strophariaceae</taxon>
        <taxon>Psilocybe</taxon>
    </lineage>
</organism>
<evidence type="ECO:0000313" key="1">
    <source>
        <dbReference type="EMBL" id="KAF5312084.1"/>
    </source>
</evidence>
<evidence type="ECO:0008006" key="3">
    <source>
        <dbReference type="Google" id="ProtNLM"/>
    </source>
</evidence>
<proteinExistence type="predicted"/>
<keyword evidence="2" id="KW-1185">Reference proteome</keyword>
<dbReference type="Proteomes" id="UP000567179">
    <property type="component" value="Unassembled WGS sequence"/>
</dbReference>
<gene>
    <name evidence="1" type="ORF">D9619_003869</name>
</gene>
<reference evidence="1 2" key="1">
    <citation type="journal article" date="2020" name="ISME J.">
        <title>Uncovering the hidden diversity of litter-decomposition mechanisms in mushroom-forming fungi.</title>
        <authorList>
            <person name="Floudas D."/>
            <person name="Bentzer J."/>
            <person name="Ahren D."/>
            <person name="Johansson T."/>
            <person name="Persson P."/>
            <person name="Tunlid A."/>
        </authorList>
    </citation>
    <scope>NUCLEOTIDE SEQUENCE [LARGE SCALE GENOMIC DNA]</scope>
    <source>
        <strain evidence="1 2">CBS 101986</strain>
    </source>
</reference>
<protein>
    <recommendedName>
        <fullName evidence="3">Endonuclease/exonuclease/phosphatase domain-containing protein</fullName>
    </recommendedName>
</protein>
<evidence type="ECO:0000313" key="2">
    <source>
        <dbReference type="Proteomes" id="UP000567179"/>
    </source>
</evidence>
<dbReference type="AlphaFoldDB" id="A0A8H5AW80"/>
<dbReference type="PANTHER" id="PTHR33395">
    <property type="entry name" value="TRANSCRIPTASE, PUTATIVE-RELATED-RELATED"/>
    <property type="match status" value="1"/>
</dbReference>
<sequence>MRWSTLDLVFATEELAANVVSCSTSGGHGSDHKAVDIKINIACPITPTEARRNWRNVDWDAFGTAIDKALQSADVKRLVSEVKDSADIDVMVNALMHTYQQAMEETVPSTQTTVFSKRWWTPELSKMHKDLRTLQNRASKYNSTPETRRCAVEARRKYHSAIRAQQRRHWREWLRDADEAAVWQANKYASQHAANIQPSTIPPLQSGDGQLAQSSTDKGDVLMKTFFPEPPPADVSDIPSCPDYPSGLECPDVTKQEVEEAIASLHPFKAPGPSAIPNVALQRTSGVLAPLLTSLTNHTLALGYFPSQWRVFTTTCISR</sequence>
<name>A0A8H5AW80_9AGAR</name>
<comment type="caution">
    <text evidence="1">The sequence shown here is derived from an EMBL/GenBank/DDBJ whole genome shotgun (WGS) entry which is preliminary data.</text>
</comment>
<dbReference type="OrthoDB" id="2830306at2759"/>
<dbReference type="GO" id="GO:0031012">
    <property type="term" value="C:extracellular matrix"/>
    <property type="evidence" value="ECO:0007669"/>
    <property type="project" value="TreeGrafter"/>
</dbReference>
<dbReference type="PANTHER" id="PTHR33395:SF21">
    <property type="entry name" value="PERICARDIN"/>
    <property type="match status" value="1"/>
</dbReference>
<dbReference type="EMBL" id="JAACJJ010000056">
    <property type="protein sequence ID" value="KAF5312084.1"/>
    <property type="molecule type" value="Genomic_DNA"/>
</dbReference>
<accession>A0A8H5AW80</accession>